<dbReference type="CDD" id="cd16917">
    <property type="entry name" value="HATPase_UhpB-NarQ-NarX-like"/>
    <property type="match status" value="1"/>
</dbReference>
<evidence type="ECO:0000256" key="3">
    <source>
        <dbReference type="ARBA" id="ARBA00022679"/>
    </source>
</evidence>
<evidence type="ECO:0000313" key="9">
    <source>
        <dbReference type="EMBL" id="SIS95546.1"/>
    </source>
</evidence>
<dbReference type="Gene3D" id="1.25.40.10">
    <property type="entry name" value="Tetratricopeptide repeat domain"/>
    <property type="match status" value="2"/>
</dbReference>
<proteinExistence type="predicted"/>
<keyword evidence="8" id="KW-1133">Transmembrane helix</keyword>
<evidence type="ECO:0000256" key="4">
    <source>
        <dbReference type="ARBA" id="ARBA00022777"/>
    </source>
</evidence>
<feature type="coiled-coil region" evidence="7">
    <location>
        <begin position="298"/>
        <end position="325"/>
    </location>
</feature>
<evidence type="ECO:0000256" key="1">
    <source>
        <dbReference type="ARBA" id="ARBA00000085"/>
    </source>
</evidence>
<dbReference type="GO" id="GO:0000160">
    <property type="term" value="P:phosphorelay signal transduction system"/>
    <property type="evidence" value="ECO:0007669"/>
    <property type="project" value="UniProtKB-KW"/>
</dbReference>
<organism evidence="9 10">
    <name type="scientific">Filimonas lacunae</name>
    <dbReference type="NCBI Taxonomy" id="477680"/>
    <lineage>
        <taxon>Bacteria</taxon>
        <taxon>Pseudomonadati</taxon>
        <taxon>Bacteroidota</taxon>
        <taxon>Chitinophagia</taxon>
        <taxon>Chitinophagales</taxon>
        <taxon>Chitinophagaceae</taxon>
        <taxon>Filimonas</taxon>
    </lineage>
</organism>
<dbReference type="GO" id="GO:0004673">
    <property type="term" value="F:protein histidine kinase activity"/>
    <property type="evidence" value="ECO:0007669"/>
    <property type="project" value="UniProtKB-EC"/>
</dbReference>
<keyword evidence="8" id="KW-0812">Transmembrane</keyword>
<evidence type="ECO:0000256" key="5">
    <source>
        <dbReference type="ARBA" id="ARBA00023012"/>
    </source>
</evidence>
<protein>
    <recommendedName>
        <fullName evidence="2">histidine kinase</fullName>
        <ecNumber evidence="2">2.7.13.3</ecNumber>
    </recommendedName>
</protein>
<dbReference type="RefSeq" id="WP_076377968.1">
    <property type="nucleotide sequence ID" value="NZ_AP017422.1"/>
</dbReference>
<keyword evidence="4" id="KW-0418">Kinase</keyword>
<dbReference type="OrthoDB" id="943406at2"/>
<dbReference type="InterPro" id="IPR036890">
    <property type="entry name" value="HATPase_C_sf"/>
</dbReference>
<evidence type="ECO:0000256" key="8">
    <source>
        <dbReference type="SAM" id="Phobius"/>
    </source>
</evidence>
<dbReference type="AlphaFoldDB" id="A0A1N7NB56"/>
<keyword evidence="8" id="KW-0472">Membrane</keyword>
<evidence type="ECO:0000313" key="10">
    <source>
        <dbReference type="Proteomes" id="UP000186917"/>
    </source>
</evidence>
<dbReference type="SUPFAM" id="SSF55874">
    <property type="entry name" value="ATPase domain of HSP90 chaperone/DNA topoisomerase II/histidine kinase"/>
    <property type="match status" value="1"/>
</dbReference>
<keyword evidence="7" id="KW-0175">Coiled coil</keyword>
<dbReference type="SUPFAM" id="SSF48452">
    <property type="entry name" value="TPR-like"/>
    <property type="match status" value="1"/>
</dbReference>
<evidence type="ECO:0000256" key="6">
    <source>
        <dbReference type="PROSITE-ProRule" id="PRU00339"/>
    </source>
</evidence>
<dbReference type="SMART" id="SM00028">
    <property type="entry name" value="TPR"/>
    <property type="match status" value="3"/>
</dbReference>
<dbReference type="Gene3D" id="3.30.565.10">
    <property type="entry name" value="Histidine kinase-like ATPase, C-terminal domain"/>
    <property type="match status" value="1"/>
</dbReference>
<comment type="catalytic activity">
    <reaction evidence="1">
        <text>ATP + protein L-histidine = ADP + protein N-phospho-L-histidine.</text>
        <dbReference type="EC" id="2.7.13.3"/>
    </reaction>
</comment>
<name>A0A1N7NB56_9BACT</name>
<dbReference type="EC" id="2.7.13.3" evidence="2"/>
<dbReference type="EMBL" id="FTOR01000002">
    <property type="protein sequence ID" value="SIS95546.1"/>
    <property type="molecule type" value="Genomic_DNA"/>
</dbReference>
<dbReference type="PROSITE" id="PS50005">
    <property type="entry name" value="TPR"/>
    <property type="match status" value="1"/>
</dbReference>
<evidence type="ECO:0000256" key="7">
    <source>
        <dbReference type="SAM" id="Coils"/>
    </source>
</evidence>
<keyword evidence="3" id="KW-0808">Transferase</keyword>
<keyword evidence="5" id="KW-0902">Two-component regulatory system</keyword>
<dbReference type="STRING" id="477680.SAMN05421788_102309"/>
<dbReference type="PANTHER" id="PTHR24421">
    <property type="entry name" value="NITRATE/NITRITE SENSOR PROTEIN NARX-RELATED"/>
    <property type="match status" value="1"/>
</dbReference>
<accession>A0A1N7NB56</accession>
<dbReference type="InterPro" id="IPR019734">
    <property type="entry name" value="TPR_rpt"/>
</dbReference>
<reference evidence="10" key="1">
    <citation type="submission" date="2017-01" db="EMBL/GenBank/DDBJ databases">
        <authorList>
            <person name="Varghese N."/>
            <person name="Submissions S."/>
        </authorList>
    </citation>
    <scope>NUCLEOTIDE SEQUENCE [LARGE SCALE GENOMIC DNA]</scope>
    <source>
        <strain evidence="10">DSM 21054</strain>
    </source>
</reference>
<dbReference type="Proteomes" id="UP000186917">
    <property type="component" value="Unassembled WGS sequence"/>
</dbReference>
<evidence type="ECO:0000256" key="2">
    <source>
        <dbReference type="ARBA" id="ARBA00012438"/>
    </source>
</evidence>
<dbReference type="PANTHER" id="PTHR24421:SF10">
    <property type="entry name" value="NITRATE_NITRITE SENSOR PROTEIN NARQ"/>
    <property type="match status" value="1"/>
</dbReference>
<dbReference type="InterPro" id="IPR050482">
    <property type="entry name" value="Sensor_HK_TwoCompSys"/>
</dbReference>
<sequence length="547" mass="63398">MFATLWYACTPKTVTIERVKENADYKKADSFLYVNNDSAFYYYNNVVVNGKDSVLVAMAYNNMSVLQSSVGDYWGSQESLLTSLTYLNENKERDHSCLAADYNELGSVSLELKHFDDAIKYYDLAIRFAKDSGYQRVVLNNKAVVYQKKKNFNQAISLYLSILNKSKTDTKEYARVISNLAKTRWLQNPDYDAAPELLAALQMRQKEGDLWGQNASYAHLSDYYKNSHPDSAFIYADKMYSITRQINNPNDELEALQKLIMLGSPQMAKQYFSRYQFLSDSLQNAWNTAKNQFALIRYEVGKNKMENLKLQQENTERKLQVAHQRLLLIVILVFIVSAVVITITWYKKRKQKMLWETQTAIRENRLQTSQKVHDVVANGLYLIMMEMEHKQGIDKEHLLDRIEGLYEQSRDISYEQPEQLHQNFYEELAGLITSFATPATKIMIVGNNSGLWTGVDSTAKHEVKHILQEWMVNMNKHSQAQNVVVKFERQDNYIIITYKDDGIGFRRDFTYGNGFTNTENRIRSIGGRFIFEQPDKGVKIHVSFPIT</sequence>
<feature type="repeat" description="TPR" evidence="6">
    <location>
        <begin position="99"/>
        <end position="132"/>
    </location>
</feature>
<keyword evidence="10" id="KW-1185">Reference proteome</keyword>
<keyword evidence="6" id="KW-0802">TPR repeat</keyword>
<feature type="transmembrane region" description="Helical" evidence="8">
    <location>
        <begin position="326"/>
        <end position="346"/>
    </location>
</feature>
<dbReference type="InterPro" id="IPR011990">
    <property type="entry name" value="TPR-like_helical_dom_sf"/>
</dbReference>
<gene>
    <name evidence="9" type="ORF">SAMN05421788_102309</name>
</gene>